<keyword evidence="1" id="KW-0175">Coiled coil</keyword>
<dbReference type="Proteomes" id="UP000003163">
    <property type="component" value="Unassembled WGS sequence"/>
</dbReference>
<evidence type="ECO:0000313" key="4">
    <source>
        <dbReference type="Proteomes" id="UP000003163"/>
    </source>
</evidence>
<name>J9DC98_EDHAE</name>
<keyword evidence="2" id="KW-0732">Signal</keyword>
<comment type="caution">
    <text evidence="3">The sequence shown here is derived from an EMBL/GenBank/DDBJ whole genome shotgun (WGS) entry which is preliminary data.</text>
</comment>
<reference evidence="4" key="2">
    <citation type="submission" date="2015-07" db="EMBL/GenBank/DDBJ databases">
        <title>Contrasting host-pathogen interactions and genome evolution in two generalist and specialist microsporidian pathogens of mosquitoes.</title>
        <authorList>
            <consortium name="The Broad Institute Genomics Platform"/>
            <consortium name="The Broad Institute Genome Sequencing Center for Infectious Disease"/>
            <person name="Cuomo C.A."/>
            <person name="Sanscrainte N.D."/>
            <person name="Goldberg J.M."/>
            <person name="Heiman D."/>
            <person name="Young S."/>
            <person name="Zeng Q."/>
            <person name="Becnel J.J."/>
            <person name="Birren B.W."/>
        </authorList>
    </citation>
    <scope>NUCLEOTIDE SEQUENCE [LARGE SCALE GENOMIC DNA]</scope>
    <source>
        <strain evidence="4">USNM 41457</strain>
    </source>
</reference>
<dbReference type="HOGENOM" id="CLU_2108968_0_0_1"/>
<protein>
    <submittedName>
        <fullName evidence="3">Uncharacterized protein</fullName>
    </submittedName>
</protein>
<dbReference type="AlphaFoldDB" id="J9DC98"/>
<feature type="coiled-coil region" evidence="1">
    <location>
        <begin position="75"/>
        <end position="109"/>
    </location>
</feature>
<gene>
    <name evidence="3" type="ORF">EDEG_00817</name>
</gene>
<evidence type="ECO:0000256" key="2">
    <source>
        <dbReference type="SAM" id="SignalP"/>
    </source>
</evidence>
<dbReference type="VEuPathDB" id="MicrosporidiaDB:EDEG_00817"/>
<reference evidence="3 4" key="1">
    <citation type="submission" date="2011-08" db="EMBL/GenBank/DDBJ databases">
        <authorList>
            <person name="Liu Z.J."/>
            <person name="Shi F.L."/>
            <person name="Lu J.Q."/>
            <person name="Li M."/>
            <person name="Wang Z.L."/>
        </authorList>
    </citation>
    <scope>NUCLEOTIDE SEQUENCE [LARGE SCALE GENOMIC DNA]</scope>
    <source>
        <strain evidence="3 4">USNM 41457</strain>
    </source>
</reference>
<feature type="signal peptide" evidence="2">
    <location>
        <begin position="1"/>
        <end position="21"/>
    </location>
</feature>
<dbReference type="InParanoid" id="J9DC98"/>
<accession>J9DC98</accession>
<proteinExistence type="predicted"/>
<keyword evidence="4" id="KW-1185">Reference proteome</keyword>
<sequence>MIRIRFIILTFCLASFNLASKQNINELKKLIQETIYRAQSFESELLIAKNELLTIQRNIQNLNNGNKREYTLEKIKQLENEGKEVMRKIDLVEIKLKNEKLKANNLERQVLNVLN</sequence>
<organism evidence="3 4">
    <name type="scientific">Edhazardia aedis (strain USNM 41457)</name>
    <name type="common">Microsporidian parasite</name>
    <dbReference type="NCBI Taxonomy" id="1003232"/>
    <lineage>
        <taxon>Eukaryota</taxon>
        <taxon>Fungi</taxon>
        <taxon>Fungi incertae sedis</taxon>
        <taxon>Microsporidia</taxon>
        <taxon>Edhazardia</taxon>
    </lineage>
</organism>
<dbReference type="EMBL" id="AFBI03000010">
    <property type="protein sequence ID" value="EJW05104.1"/>
    <property type="molecule type" value="Genomic_DNA"/>
</dbReference>
<feature type="chain" id="PRO_5003823060" evidence="2">
    <location>
        <begin position="22"/>
        <end position="115"/>
    </location>
</feature>
<evidence type="ECO:0000256" key="1">
    <source>
        <dbReference type="SAM" id="Coils"/>
    </source>
</evidence>
<evidence type="ECO:0000313" key="3">
    <source>
        <dbReference type="EMBL" id="EJW05104.1"/>
    </source>
</evidence>